<reference evidence="3" key="1">
    <citation type="submission" date="2015-11" db="EMBL/GenBank/DDBJ databases">
        <title>Complete genome sequence of a polyethylene glycol-degrading strain Sphingopyxis terrae strain 203-1 (NBRC 15098).</title>
        <authorList>
            <person name="Yoshiyuki O."/>
            <person name="Shouta N."/>
            <person name="Nagata Y."/>
            <person name="Numata M."/>
            <person name="Tsuchikane K."/>
            <person name="Hosoyama A."/>
            <person name="Yamazoe A."/>
            <person name="Tsuda M."/>
            <person name="Fujita N."/>
            <person name="Kawai F."/>
        </authorList>
    </citation>
    <scope>NUCLEOTIDE SEQUENCE [LARGE SCALE GENOMIC DNA]</scope>
    <source>
        <strain evidence="3">203-1</strain>
    </source>
</reference>
<proteinExistence type="predicted"/>
<keyword evidence="1" id="KW-0812">Transmembrane</keyword>
<organism evidence="2 3">
    <name type="scientific">Sphingopyxis terrae subsp. terrae NBRC 15098</name>
    <dbReference type="NCBI Taxonomy" id="1219058"/>
    <lineage>
        <taxon>Bacteria</taxon>
        <taxon>Pseudomonadati</taxon>
        <taxon>Pseudomonadota</taxon>
        <taxon>Alphaproteobacteria</taxon>
        <taxon>Sphingomonadales</taxon>
        <taxon>Sphingomonadaceae</taxon>
        <taxon>Sphingopyxis</taxon>
    </lineage>
</organism>
<dbReference type="RefSeq" id="WP_062902560.1">
    <property type="nucleotide sequence ID" value="NZ_CP013342.1"/>
</dbReference>
<evidence type="ECO:0000256" key="1">
    <source>
        <dbReference type="SAM" id="Phobius"/>
    </source>
</evidence>
<dbReference type="Proteomes" id="UP000076234">
    <property type="component" value="Chromosome"/>
</dbReference>
<dbReference type="STRING" id="1219058.AOA14_16385"/>
<feature type="transmembrane region" description="Helical" evidence="1">
    <location>
        <begin position="25"/>
        <end position="45"/>
    </location>
</feature>
<feature type="transmembrane region" description="Helical" evidence="1">
    <location>
        <begin position="362"/>
        <end position="395"/>
    </location>
</feature>
<feature type="transmembrane region" description="Helical" evidence="1">
    <location>
        <begin position="278"/>
        <end position="299"/>
    </location>
</feature>
<accession>A0A142W2F0</accession>
<evidence type="ECO:0000313" key="3">
    <source>
        <dbReference type="Proteomes" id="UP000076234"/>
    </source>
</evidence>
<dbReference type="EMBL" id="CP013342">
    <property type="protein sequence ID" value="AMU96183.1"/>
    <property type="molecule type" value="Genomic_DNA"/>
</dbReference>
<feature type="transmembrane region" description="Helical" evidence="1">
    <location>
        <begin position="95"/>
        <end position="114"/>
    </location>
</feature>
<feature type="transmembrane region" description="Helical" evidence="1">
    <location>
        <begin position="239"/>
        <end position="266"/>
    </location>
</feature>
<feature type="transmembrane region" description="Helical" evidence="1">
    <location>
        <begin position="151"/>
        <end position="169"/>
    </location>
</feature>
<evidence type="ECO:0000313" key="2">
    <source>
        <dbReference type="EMBL" id="AMU96183.1"/>
    </source>
</evidence>
<protein>
    <recommendedName>
        <fullName evidence="4">O-antigen ligase like membrane protein</fullName>
    </recommendedName>
</protein>
<dbReference type="KEGG" id="ster:AOA14_16385"/>
<sequence>MLIAAHILWGVVAIILFRTAPPRQAFWAALIGGWLLLPPAAYGPLPPPGSFTYTIVGSGLPSAQLITKQWTAPAIALLASALFDRARWGGLALRWWDLPIAGFCLWPLLQGAFVGTASPAPPVALLYLLGAWGLPWLAGKLYLRGLDDARAFAEMLAGLTLLLLPFALIEGLTRFRIQTLIYGANPFAHDGIERYIGFRPQLFFEHGNQYGLWIAGAALAAAWRWRDAAGEGTAARWRVAAVLLAVATLAAQSAGAIILLAAGLGLLFMPRLFGTLRIALPMALAGALAVGALHVSGAVPLRSIATDTEPGQAIVSVLRASGRGSATWRVSQDLKTLPLLRRDIIWGTGRWDWFRPAGTRPWGLPLLILGAYGLVGLALLGAAFGGALVRLAAIARSGGPNAAGARLAILLLLLSAIDALFNSFLFYPAIAGAALSGGTPKDAAPDRTPAA</sequence>
<name>A0A142W2F0_9SPHN</name>
<evidence type="ECO:0008006" key="4">
    <source>
        <dbReference type="Google" id="ProtNLM"/>
    </source>
</evidence>
<feature type="transmembrane region" description="Helical" evidence="1">
    <location>
        <begin position="120"/>
        <end position="139"/>
    </location>
</feature>
<gene>
    <name evidence="2" type="ORF">AOA14_16385</name>
</gene>
<feature type="transmembrane region" description="Helical" evidence="1">
    <location>
        <begin position="407"/>
        <end position="430"/>
    </location>
</feature>
<dbReference type="AlphaFoldDB" id="A0A142W2F0"/>
<keyword evidence="1" id="KW-0472">Membrane</keyword>
<reference evidence="2 3" key="2">
    <citation type="journal article" date="2016" name="Genome Announc.">
        <title>Complete Genome Sequence of Sphingopyxis terrae Strain 203-1 (NBRC 111660), a Polyethylene Glycol Degrader.</title>
        <authorList>
            <person name="Ohtsubo Y."/>
            <person name="Nonoyama S."/>
            <person name="Nagata Y."/>
            <person name="Numata M."/>
            <person name="Tsuchikane K."/>
            <person name="Hosoyama A."/>
            <person name="Yamazoe A."/>
            <person name="Tsuda M."/>
            <person name="Fujita N."/>
            <person name="Kawai F."/>
        </authorList>
    </citation>
    <scope>NUCLEOTIDE SEQUENCE [LARGE SCALE GENOMIC DNA]</scope>
    <source>
        <strain evidence="2 3">203-1</strain>
    </source>
</reference>
<keyword evidence="1" id="KW-1133">Transmembrane helix</keyword>